<keyword evidence="8" id="KW-1185">Reference proteome</keyword>
<feature type="region of interest" description="Disordered" evidence="5">
    <location>
        <begin position="1"/>
        <end position="26"/>
    </location>
</feature>
<feature type="compositionally biased region" description="Low complexity" evidence="5">
    <location>
        <begin position="566"/>
        <end position="589"/>
    </location>
</feature>
<dbReference type="InterPro" id="IPR038545">
    <property type="entry name" value="Znf_DBF_sf"/>
</dbReference>
<proteinExistence type="predicted"/>
<feature type="compositionally biased region" description="Low complexity" evidence="5">
    <location>
        <begin position="102"/>
        <end position="114"/>
    </location>
</feature>
<dbReference type="Pfam" id="PF08630">
    <property type="entry name" value="Dfp1_Him1_M"/>
    <property type="match status" value="1"/>
</dbReference>
<protein>
    <submittedName>
        <fullName evidence="7">Protein DBF4</fullName>
    </submittedName>
</protein>
<reference evidence="7 8" key="2">
    <citation type="submission" date="2019-11" db="EMBL/GenBank/DDBJ databases">
        <authorList>
            <person name="Lu H."/>
        </authorList>
    </citation>
    <scope>NUCLEOTIDE SEQUENCE [LARGE SCALE GENOMIC DNA]</scope>
    <source>
        <strain evidence="7 8">FIM1</strain>
    </source>
</reference>
<keyword evidence="1" id="KW-0479">Metal-binding</keyword>
<evidence type="ECO:0000313" key="8">
    <source>
        <dbReference type="Proteomes" id="UP000422736"/>
    </source>
</evidence>
<keyword evidence="3" id="KW-0862">Zinc</keyword>
<feature type="region of interest" description="Disordered" evidence="5">
    <location>
        <begin position="102"/>
        <end position="131"/>
    </location>
</feature>
<feature type="region of interest" description="Disordered" evidence="5">
    <location>
        <begin position="510"/>
        <end position="540"/>
    </location>
</feature>
<gene>
    <name evidence="7" type="primary">DBF4</name>
    <name evidence="7" type="ORF">FIM1_1044</name>
</gene>
<keyword evidence="2 4" id="KW-0863">Zinc-finger</keyword>
<dbReference type="Proteomes" id="UP000422736">
    <property type="component" value="Chromosome 2"/>
</dbReference>
<dbReference type="Pfam" id="PF22437">
    <property type="entry name" value="DBF4_BRCT"/>
    <property type="match status" value="1"/>
</dbReference>
<dbReference type="InterPro" id="IPR055116">
    <property type="entry name" value="DBF4_BRCT"/>
</dbReference>
<dbReference type="InterPro" id="IPR036420">
    <property type="entry name" value="BRCT_dom_sf"/>
</dbReference>
<dbReference type="InterPro" id="IPR051590">
    <property type="entry name" value="Replication_Regulatory_Kinase"/>
</dbReference>
<accession>A0ABX6EU26</accession>
<organism evidence="7 8">
    <name type="scientific">Kluyveromyces marxianus</name>
    <name type="common">Yeast</name>
    <name type="synonym">Candida kefyr</name>
    <dbReference type="NCBI Taxonomy" id="4911"/>
    <lineage>
        <taxon>Eukaryota</taxon>
        <taxon>Fungi</taxon>
        <taxon>Dikarya</taxon>
        <taxon>Ascomycota</taxon>
        <taxon>Saccharomycotina</taxon>
        <taxon>Saccharomycetes</taxon>
        <taxon>Saccharomycetales</taxon>
        <taxon>Saccharomycetaceae</taxon>
        <taxon>Kluyveromyces</taxon>
    </lineage>
</organism>
<evidence type="ECO:0000313" key="7">
    <source>
        <dbReference type="EMBL" id="QGN14384.1"/>
    </source>
</evidence>
<evidence type="ECO:0000259" key="6">
    <source>
        <dbReference type="PROSITE" id="PS51265"/>
    </source>
</evidence>
<evidence type="ECO:0000256" key="5">
    <source>
        <dbReference type="SAM" id="MobiDB-lite"/>
    </source>
</evidence>
<evidence type="ECO:0000256" key="4">
    <source>
        <dbReference type="PROSITE-ProRule" id="PRU00600"/>
    </source>
</evidence>
<reference evidence="7 8" key="1">
    <citation type="submission" date="2016-03" db="EMBL/GenBank/DDBJ databases">
        <title>How can Kluyveromyces marxianus grow so fast - potential evolutionary course in Saccharomyces Complex revealed by comparative genomics.</title>
        <authorList>
            <person name="Mo W."/>
            <person name="Lu W."/>
            <person name="Yang X."/>
            <person name="Qi J."/>
            <person name="Lv H."/>
        </authorList>
    </citation>
    <scope>NUCLEOTIDE SEQUENCE [LARGE SCALE GENOMIC DNA]</scope>
    <source>
        <strain evidence="7 8">FIM1</strain>
    </source>
</reference>
<dbReference type="Gene3D" id="6.10.250.3410">
    <property type="entry name" value="DBF zinc finger"/>
    <property type="match status" value="1"/>
</dbReference>
<dbReference type="PROSITE" id="PS51265">
    <property type="entry name" value="ZF_DBF4"/>
    <property type="match status" value="1"/>
</dbReference>
<dbReference type="Gene3D" id="3.40.50.10190">
    <property type="entry name" value="BRCT domain"/>
    <property type="match status" value="1"/>
</dbReference>
<evidence type="ECO:0000256" key="3">
    <source>
        <dbReference type="ARBA" id="ARBA00022833"/>
    </source>
</evidence>
<sequence>MGKSGRSPLKENNPNTMGAHLNNPKKRSLDLLELEVSNRQKQRTLRTIEGAIAHPPNALLKTMQGGATGGASAGGTSVANALGVISTGTKLSAPGGVAASVSGSVSGSGSASAVEKTGNERGVNGTNTKAQTQRLSNKELIDWQNNWRRIMKRDTYIYFDCSETANDNRKDVLRRSFSTLGAKIKQFFDHEVTIVITSRKITNYSHLPSTDILTRAHKRGYMKIWTLEKAARFLTNMDVDLKEMERDSINGKGLPTSNLLNLLENEKLFGSNERDPKAKREDLHYFKHPHVYLYDLSQINAPLITLEWKQQDINSNSKKHIYPVIYPGSFGRCPFLGDDTTDELQPRRIIKRYKRDKANESYAMKLRLLYQTSAEPAALPTADVDDGLDSNPENDREPIILPYQNIYNNSTTQYNKLVSSMARFKQPKLPRGDTFDDDEMPYGAGAAAGGAGGYKNKFQQEIRASGVQSVDANSNGTATTGNGLEPVKASNLNKDLLSLKRMVIERKTLLNTNTNANTNSNSNSNSTSTVNSNNKVSGKNTTIVAETKSKSVSTGVLANAADASTAVSNATTSASTKATSAKATSTSVTQQRVHQPIGKQNPGYCENCKVKYDSLETHVNTERHTSFANKDSYFEGVDAMIQCVRQFRDINSA</sequence>
<name>A0ABX6EU26_KLUMA</name>
<evidence type="ECO:0000256" key="1">
    <source>
        <dbReference type="ARBA" id="ARBA00022723"/>
    </source>
</evidence>
<dbReference type="SMART" id="SM00586">
    <property type="entry name" value="ZnF_DBF"/>
    <property type="match status" value="1"/>
</dbReference>
<feature type="compositionally biased region" description="Low complexity" evidence="5">
    <location>
        <begin position="511"/>
        <end position="540"/>
    </location>
</feature>
<dbReference type="EMBL" id="CP015055">
    <property type="protein sequence ID" value="QGN14384.1"/>
    <property type="molecule type" value="Genomic_DNA"/>
</dbReference>
<evidence type="ECO:0000256" key="2">
    <source>
        <dbReference type="ARBA" id="ARBA00022771"/>
    </source>
</evidence>
<dbReference type="PANTHER" id="PTHR15375:SF26">
    <property type="entry name" value="PROTEIN CHIFFON"/>
    <property type="match status" value="1"/>
</dbReference>
<dbReference type="PANTHER" id="PTHR15375">
    <property type="entry name" value="ACTIVATOR OF S-PHASE KINASE-RELATED"/>
    <property type="match status" value="1"/>
</dbReference>
<feature type="region of interest" description="Disordered" evidence="5">
    <location>
        <begin position="566"/>
        <end position="595"/>
    </location>
</feature>
<dbReference type="Pfam" id="PF07535">
    <property type="entry name" value="zf-DBF"/>
    <property type="match status" value="1"/>
</dbReference>
<dbReference type="InterPro" id="IPR013939">
    <property type="entry name" value="Regulatory_Dfp1/Him1"/>
</dbReference>
<dbReference type="InterPro" id="IPR006572">
    <property type="entry name" value="Znf_DBF"/>
</dbReference>
<feature type="domain" description="DBF4-type" evidence="6">
    <location>
        <begin position="598"/>
        <end position="647"/>
    </location>
</feature>